<dbReference type="OrthoDB" id="2804161at2759"/>
<evidence type="ECO:0000313" key="1">
    <source>
        <dbReference type="EMBL" id="EMD38830.1"/>
    </source>
</evidence>
<dbReference type="Proteomes" id="UP000016930">
    <property type="component" value="Unassembled WGS sequence"/>
</dbReference>
<organism evidence="1 2">
    <name type="scientific">Ceriporiopsis subvermispora (strain B)</name>
    <name type="common">White-rot fungus</name>
    <name type="synonym">Gelatoporia subvermispora</name>
    <dbReference type="NCBI Taxonomy" id="914234"/>
    <lineage>
        <taxon>Eukaryota</taxon>
        <taxon>Fungi</taxon>
        <taxon>Dikarya</taxon>
        <taxon>Basidiomycota</taxon>
        <taxon>Agaricomycotina</taxon>
        <taxon>Agaricomycetes</taxon>
        <taxon>Polyporales</taxon>
        <taxon>Gelatoporiaceae</taxon>
        <taxon>Gelatoporia</taxon>
    </lineage>
</organism>
<name>M2R2R5_CERS8</name>
<keyword evidence="2" id="KW-1185">Reference proteome</keyword>
<dbReference type="AlphaFoldDB" id="M2R2R5"/>
<accession>M2R2R5</accession>
<dbReference type="HOGENOM" id="CLU_009568_2_0_1"/>
<gene>
    <name evidence="1" type="ORF">CERSUDRAFT_92863</name>
</gene>
<protein>
    <submittedName>
        <fullName evidence="1">Uncharacterized protein</fullName>
    </submittedName>
</protein>
<dbReference type="PANTHER" id="PTHR33266">
    <property type="entry name" value="CHROMOSOME 15, WHOLE GENOME SHOTGUN SEQUENCE"/>
    <property type="match status" value="1"/>
</dbReference>
<reference evidence="1 2" key="1">
    <citation type="journal article" date="2012" name="Proc. Natl. Acad. Sci. U.S.A.">
        <title>Comparative genomics of Ceriporiopsis subvermispora and Phanerochaete chrysosporium provide insight into selective ligninolysis.</title>
        <authorList>
            <person name="Fernandez-Fueyo E."/>
            <person name="Ruiz-Duenas F.J."/>
            <person name="Ferreira P."/>
            <person name="Floudas D."/>
            <person name="Hibbett D.S."/>
            <person name="Canessa P."/>
            <person name="Larrondo L.F."/>
            <person name="James T.Y."/>
            <person name="Seelenfreund D."/>
            <person name="Lobos S."/>
            <person name="Polanco R."/>
            <person name="Tello M."/>
            <person name="Honda Y."/>
            <person name="Watanabe T."/>
            <person name="Watanabe T."/>
            <person name="Ryu J.S."/>
            <person name="Kubicek C.P."/>
            <person name="Schmoll M."/>
            <person name="Gaskell J."/>
            <person name="Hammel K.E."/>
            <person name="St John F.J."/>
            <person name="Vanden Wymelenberg A."/>
            <person name="Sabat G."/>
            <person name="Splinter BonDurant S."/>
            <person name="Syed K."/>
            <person name="Yadav J.S."/>
            <person name="Doddapaneni H."/>
            <person name="Subramanian V."/>
            <person name="Lavin J.L."/>
            <person name="Oguiza J.A."/>
            <person name="Perez G."/>
            <person name="Pisabarro A.G."/>
            <person name="Ramirez L."/>
            <person name="Santoyo F."/>
            <person name="Master E."/>
            <person name="Coutinho P.M."/>
            <person name="Henrissat B."/>
            <person name="Lombard V."/>
            <person name="Magnuson J.K."/>
            <person name="Kuees U."/>
            <person name="Hori C."/>
            <person name="Igarashi K."/>
            <person name="Samejima M."/>
            <person name="Held B.W."/>
            <person name="Barry K.W."/>
            <person name="LaButti K.M."/>
            <person name="Lapidus A."/>
            <person name="Lindquist E.A."/>
            <person name="Lucas S.M."/>
            <person name="Riley R."/>
            <person name="Salamov A.A."/>
            <person name="Hoffmeister D."/>
            <person name="Schwenk D."/>
            <person name="Hadar Y."/>
            <person name="Yarden O."/>
            <person name="de Vries R.P."/>
            <person name="Wiebenga A."/>
            <person name="Stenlid J."/>
            <person name="Eastwood D."/>
            <person name="Grigoriev I.V."/>
            <person name="Berka R.M."/>
            <person name="Blanchette R.A."/>
            <person name="Kersten P."/>
            <person name="Martinez A.T."/>
            <person name="Vicuna R."/>
            <person name="Cullen D."/>
        </authorList>
    </citation>
    <scope>NUCLEOTIDE SEQUENCE [LARGE SCALE GENOMIC DNA]</scope>
    <source>
        <strain evidence="1 2">B</strain>
    </source>
</reference>
<proteinExistence type="predicted"/>
<dbReference type="PANTHER" id="PTHR33266:SF1">
    <property type="entry name" value="F-BOX DOMAIN-CONTAINING PROTEIN"/>
    <property type="match status" value="1"/>
</dbReference>
<dbReference type="EMBL" id="KB445794">
    <property type="protein sequence ID" value="EMD38830.1"/>
    <property type="molecule type" value="Genomic_DNA"/>
</dbReference>
<sequence length="938" mass="106553">MSTPFPIVAAGDTAASPPNFHGFETALDLWQDSEHKLWDNDIFESAAFQNFNATTIRNDLRSASLLLMSILENPPAAYNEEFLKYHTAVEVCRDEALREALGKALEMGTFRNIRCLKKFRIVPQQHVSKHVHMLDIVPILDQAAQEKATTDAWKTGYQGEAHEVLHEHILLNSEEKDLRAYLLAIVQSTFCGKSRMIEQYSLKRLVIPLALGPNDSAFPPPDRELRDWLQKQTEELCFETKWTGNRMVITGFRQQVAETFYDILLISIFVNVKRIIASGILTLITQDLDITEEERRRVLQHLPSNVAGQFSTYMSIGRSVREQGKLRRKFYAKVVQTAESAYPASSDADQKPGDVQYYVHVEKDHPVLYSLQSAATELLEEIRTKDYPELTEEEEKTAWLRDPQQVIAIAFDEARQMGEYIFSQDKLSWSRLLSFRKTMEKLHPLPIWSLFLSTTGPLSQFCPPSESIHKRLAEPFCALGMDGMAISHRFDETRDDSTLENVTRMEFWVRLGRPYWAARYFSTPKEIRNSIVTVAAQKLLSTKAFDEDTMGALNDSKKLAILASRLALQFKTTTDDPFMRRLGVERELEQVEKHMRVCMTIDEGFNSILTVAPSEPTVVEAAAMLMRRPGFQSCSSLLSIFSNTPSISKGDRGEVVAALILLEAIDNCCFAPNSHTRRRFIAPVIDFMQSLLKRGPYEVLLKSMPSEGDRDGTFEEIFKDSNIYFTHFVKVLDSQVLTQEMLLRYIVRGAAVFCADRQQGVDLVVPFIYKGTRMTRTNVSILLCQVKNDTDYTRTPVRNLFDNMDPTKPSFKTFPDGGTLPIIRMVFALEAGLAKSFSDEPSNAPGHNIIIVRGNERPSPRNSSRKPTAFDLWCCGASSQTFSTIQPHQDNIYRAILAQLSKPRGITEIESSLKREAIMSQWPGATTRDESWSRFIKT</sequence>
<evidence type="ECO:0000313" key="2">
    <source>
        <dbReference type="Proteomes" id="UP000016930"/>
    </source>
</evidence>